<organism evidence="1">
    <name type="scientific">Pandoravirus neocaledonia</name>
    <dbReference type="NCBI Taxonomy" id="2107708"/>
    <lineage>
        <taxon>Viruses</taxon>
        <taxon>Pandoravirus</taxon>
    </lineage>
</organism>
<reference evidence="1" key="1">
    <citation type="journal article" date="2018" name="Nat. Commun.">
        <title>Diversity and evolution of the emerging Pandoraviridae family.</title>
        <authorList>
            <person name="Legendre M."/>
            <person name="Fabre E."/>
            <person name="Poirot O."/>
            <person name="Jeudy S."/>
            <person name="Lartigue A."/>
            <person name="Alempic J.M."/>
            <person name="Beucher L."/>
            <person name="Philippe N."/>
            <person name="Bertaux L."/>
            <person name="Christo-Foroux E."/>
            <person name="Labadie K."/>
            <person name="Coute Y."/>
            <person name="Abergel C."/>
            <person name="Claverie J.M."/>
        </authorList>
    </citation>
    <scope>NUCLEOTIDE SEQUENCE [LARGE SCALE GENOMIC DNA]</scope>
    <source>
        <strain evidence="1">Neocaledonia</strain>
    </source>
</reference>
<protein>
    <submittedName>
        <fullName evidence="1">Uncharacterized protein</fullName>
    </submittedName>
</protein>
<sequence>MDALERPRSTTRVDTATPMTKLRAVCTQTDARLTAISLLLPVYNFFRQQQREEEKTRKAREMNEVRPRPACNIYIVAPRSLNPARPLVGVGAGSAVPQAQRVGYDPLPPTPTCTRLDNGYRRCCITNPYDGTTHCAVLPPDSSDNSMSAATTAERLPSARAGYTSPPLFDVTGRRTLGARPFAEGEDARHNGVRGAYDCRLVGTGPAGQLFLACSPE</sequence>
<evidence type="ECO:0000313" key="1">
    <source>
        <dbReference type="EMBL" id="AVK75988.1"/>
    </source>
</evidence>
<proteinExistence type="predicted"/>
<dbReference type="GeneID" id="36842701"/>
<dbReference type="KEGG" id="vg:36842701"/>
<gene>
    <name evidence="1" type="ORF">pneo_cds_381</name>
</gene>
<accession>A0A2U7UBZ6</accession>
<dbReference type="EMBL" id="MG011690">
    <property type="protein sequence ID" value="AVK75988.1"/>
    <property type="molecule type" value="Genomic_DNA"/>
</dbReference>
<dbReference type="RefSeq" id="YP_009481991.1">
    <property type="nucleotide sequence ID" value="NC_037666.1"/>
</dbReference>
<dbReference type="Proteomes" id="UP000249287">
    <property type="component" value="Segment"/>
</dbReference>
<name>A0A2U7UBZ6_9VIRU</name>